<accession>A0A0D0E2A6</accession>
<dbReference type="InParanoid" id="A0A0D0E2A6"/>
<keyword evidence="2" id="KW-1185">Reference proteome</keyword>
<proteinExistence type="predicted"/>
<dbReference type="AlphaFoldDB" id="A0A0D0E2A6"/>
<dbReference type="Proteomes" id="UP000054538">
    <property type="component" value="Unassembled WGS sequence"/>
</dbReference>
<reference evidence="1 2" key="1">
    <citation type="submission" date="2014-04" db="EMBL/GenBank/DDBJ databases">
        <authorList>
            <consortium name="DOE Joint Genome Institute"/>
            <person name="Kuo A."/>
            <person name="Kohler A."/>
            <person name="Jargeat P."/>
            <person name="Nagy L.G."/>
            <person name="Floudas D."/>
            <person name="Copeland A."/>
            <person name="Barry K.W."/>
            <person name="Cichocki N."/>
            <person name="Veneault-Fourrey C."/>
            <person name="LaButti K."/>
            <person name="Lindquist E.A."/>
            <person name="Lipzen A."/>
            <person name="Lundell T."/>
            <person name="Morin E."/>
            <person name="Murat C."/>
            <person name="Sun H."/>
            <person name="Tunlid A."/>
            <person name="Henrissat B."/>
            <person name="Grigoriev I.V."/>
            <person name="Hibbett D.S."/>
            <person name="Martin F."/>
            <person name="Nordberg H.P."/>
            <person name="Cantor M.N."/>
            <person name="Hua S.X."/>
        </authorList>
    </citation>
    <scope>NUCLEOTIDE SEQUENCE [LARGE SCALE GENOMIC DNA]</scope>
    <source>
        <strain evidence="1 2">Ve08.2h10</strain>
    </source>
</reference>
<sequence length="182" mass="21023">MRGGRQRHTQHNPCGEKVQINTTRYSHQQKVTESVIHYTVLPQRQTSELSCIMAAAYPEKPTQDHTLTISRAPFRQQRIDHLSEILQALTDSAHDVLAENALYKDIETLSKATLKIDKAFYDIGQKLSQATKEQTKRVELYQICYDLETRWKHHHETYKQLLWRSREVAGKAQFTVDGTACG</sequence>
<dbReference type="HOGENOM" id="CLU_127228_0_0_1"/>
<reference evidence="2" key="2">
    <citation type="submission" date="2015-01" db="EMBL/GenBank/DDBJ databases">
        <title>Evolutionary Origins and Diversification of the Mycorrhizal Mutualists.</title>
        <authorList>
            <consortium name="DOE Joint Genome Institute"/>
            <consortium name="Mycorrhizal Genomics Consortium"/>
            <person name="Kohler A."/>
            <person name="Kuo A."/>
            <person name="Nagy L.G."/>
            <person name="Floudas D."/>
            <person name="Copeland A."/>
            <person name="Barry K.W."/>
            <person name="Cichocki N."/>
            <person name="Veneault-Fourrey C."/>
            <person name="LaButti K."/>
            <person name="Lindquist E.A."/>
            <person name="Lipzen A."/>
            <person name="Lundell T."/>
            <person name="Morin E."/>
            <person name="Murat C."/>
            <person name="Riley R."/>
            <person name="Ohm R."/>
            <person name="Sun H."/>
            <person name="Tunlid A."/>
            <person name="Henrissat B."/>
            <person name="Grigoriev I.V."/>
            <person name="Hibbett D.S."/>
            <person name="Martin F."/>
        </authorList>
    </citation>
    <scope>NUCLEOTIDE SEQUENCE [LARGE SCALE GENOMIC DNA]</scope>
    <source>
        <strain evidence="2">Ve08.2h10</strain>
    </source>
</reference>
<gene>
    <name evidence="1" type="ORF">PAXRUDRAFT_435102</name>
</gene>
<dbReference type="EMBL" id="KN825092">
    <property type="protein sequence ID" value="KIK94659.1"/>
    <property type="molecule type" value="Genomic_DNA"/>
</dbReference>
<evidence type="ECO:0000313" key="2">
    <source>
        <dbReference type="Proteomes" id="UP000054538"/>
    </source>
</evidence>
<name>A0A0D0E2A6_9AGAM</name>
<evidence type="ECO:0000313" key="1">
    <source>
        <dbReference type="EMBL" id="KIK94659.1"/>
    </source>
</evidence>
<protein>
    <submittedName>
        <fullName evidence="1">Uncharacterized protein</fullName>
    </submittedName>
</protein>
<organism evidence="1 2">
    <name type="scientific">Paxillus rubicundulus Ve08.2h10</name>
    <dbReference type="NCBI Taxonomy" id="930991"/>
    <lineage>
        <taxon>Eukaryota</taxon>
        <taxon>Fungi</taxon>
        <taxon>Dikarya</taxon>
        <taxon>Basidiomycota</taxon>
        <taxon>Agaricomycotina</taxon>
        <taxon>Agaricomycetes</taxon>
        <taxon>Agaricomycetidae</taxon>
        <taxon>Boletales</taxon>
        <taxon>Paxilineae</taxon>
        <taxon>Paxillaceae</taxon>
        <taxon>Paxillus</taxon>
    </lineage>
</organism>